<evidence type="ECO:0000256" key="1">
    <source>
        <dbReference type="SAM" id="MobiDB-lite"/>
    </source>
</evidence>
<comment type="caution">
    <text evidence="2">The sequence shown here is derived from an EMBL/GenBank/DDBJ whole genome shotgun (WGS) entry which is preliminary data.</text>
</comment>
<accession>A0AAE0FXG8</accession>
<sequence>MDEEFYWYEGCGARSRRIREKEGTPTPLSNERVGGCHLGVKIGSMDTGDDPGGILPLWEQLESLLPAVVDQPAWEPFFMDLGSAGAAGENSDDHFDVLPSTAEHELRLQEKGAAIPLQLTPESVMVDPTLSKHEATAPSVSPSSSAEGANTEHTDLQQRSEAAGQEGAEPPARCERTDARLQASPGEDHAPSLQHAVRGLTGPRQARAREDRRVACSTPERTDARLQARCSDRRAAARCERTAAARKHAV</sequence>
<dbReference type="EMBL" id="LGRX02012338">
    <property type="protein sequence ID" value="KAK3267568.1"/>
    <property type="molecule type" value="Genomic_DNA"/>
</dbReference>
<feature type="compositionally biased region" description="Basic and acidic residues" evidence="1">
    <location>
        <begin position="207"/>
        <end position="225"/>
    </location>
</feature>
<reference evidence="2 3" key="1">
    <citation type="journal article" date="2015" name="Genome Biol. Evol.">
        <title>Comparative Genomics of a Bacterivorous Green Alga Reveals Evolutionary Causalities and Consequences of Phago-Mixotrophic Mode of Nutrition.</title>
        <authorList>
            <person name="Burns J.A."/>
            <person name="Paasch A."/>
            <person name="Narechania A."/>
            <person name="Kim E."/>
        </authorList>
    </citation>
    <scope>NUCLEOTIDE SEQUENCE [LARGE SCALE GENOMIC DNA]</scope>
    <source>
        <strain evidence="2 3">PLY_AMNH</strain>
    </source>
</reference>
<keyword evidence="3" id="KW-1185">Reference proteome</keyword>
<feature type="compositionally biased region" description="Low complexity" evidence="1">
    <location>
        <begin position="161"/>
        <end position="171"/>
    </location>
</feature>
<dbReference type="AlphaFoldDB" id="A0AAE0FXG8"/>
<organism evidence="2 3">
    <name type="scientific">Cymbomonas tetramitiformis</name>
    <dbReference type="NCBI Taxonomy" id="36881"/>
    <lineage>
        <taxon>Eukaryota</taxon>
        <taxon>Viridiplantae</taxon>
        <taxon>Chlorophyta</taxon>
        <taxon>Pyramimonadophyceae</taxon>
        <taxon>Pyramimonadales</taxon>
        <taxon>Pyramimonadaceae</taxon>
        <taxon>Cymbomonas</taxon>
    </lineage>
</organism>
<proteinExistence type="predicted"/>
<evidence type="ECO:0000313" key="2">
    <source>
        <dbReference type="EMBL" id="KAK3267568.1"/>
    </source>
</evidence>
<evidence type="ECO:0000313" key="3">
    <source>
        <dbReference type="Proteomes" id="UP001190700"/>
    </source>
</evidence>
<dbReference type="Proteomes" id="UP001190700">
    <property type="component" value="Unassembled WGS sequence"/>
</dbReference>
<name>A0AAE0FXG8_9CHLO</name>
<protein>
    <submittedName>
        <fullName evidence="2">Uncharacterized protein</fullName>
    </submittedName>
</protein>
<feature type="compositionally biased region" description="Low complexity" evidence="1">
    <location>
        <begin position="137"/>
        <end position="146"/>
    </location>
</feature>
<feature type="region of interest" description="Disordered" evidence="1">
    <location>
        <begin position="132"/>
        <end position="225"/>
    </location>
</feature>
<gene>
    <name evidence="2" type="ORF">CYMTET_23885</name>
</gene>